<dbReference type="Gene3D" id="1.25.40.10">
    <property type="entry name" value="Tetratricopeptide repeat domain"/>
    <property type="match status" value="1"/>
</dbReference>
<dbReference type="EMBL" id="QRGP01000001">
    <property type="protein sequence ID" value="RDV07267.1"/>
    <property type="molecule type" value="Genomic_DNA"/>
</dbReference>
<evidence type="ECO:0000256" key="1">
    <source>
        <dbReference type="PROSITE-ProRule" id="PRU00339"/>
    </source>
</evidence>
<name>A0A371BID2_9SPHN</name>
<dbReference type="AlphaFoldDB" id="A0A371BID2"/>
<dbReference type="Proteomes" id="UP000263833">
    <property type="component" value="Unassembled WGS sequence"/>
</dbReference>
<sequence length="129" mass="14064">MGLWSNLFGSNAPSAAASDVGNSTQIHLLFERALGNDPENNSCDARRKAAMKLVLANETAKGREAWLSISRDFPDELAFALEQVGVCYHLDKDYRAAIENYEAAIRLGSDARRLTETIAEARKGMAAFG</sequence>
<organism evidence="2 3">
    <name type="scientific">Sphingorhabdus pulchriflava</name>
    <dbReference type="NCBI Taxonomy" id="2292257"/>
    <lineage>
        <taxon>Bacteria</taxon>
        <taxon>Pseudomonadati</taxon>
        <taxon>Pseudomonadota</taxon>
        <taxon>Alphaproteobacteria</taxon>
        <taxon>Sphingomonadales</taxon>
        <taxon>Sphingomonadaceae</taxon>
        <taxon>Sphingorhabdus</taxon>
    </lineage>
</organism>
<evidence type="ECO:0000313" key="3">
    <source>
        <dbReference type="Proteomes" id="UP000263833"/>
    </source>
</evidence>
<proteinExistence type="predicted"/>
<dbReference type="OrthoDB" id="9837362at2"/>
<dbReference type="SUPFAM" id="SSF48452">
    <property type="entry name" value="TPR-like"/>
    <property type="match status" value="1"/>
</dbReference>
<comment type="caution">
    <text evidence="2">The sequence shown here is derived from an EMBL/GenBank/DDBJ whole genome shotgun (WGS) entry which is preliminary data.</text>
</comment>
<evidence type="ECO:0000313" key="2">
    <source>
        <dbReference type="EMBL" id="RDV07267.1"/>
    </source>
</evidence>
<dbReference type="PROSITE" id="PS50005">
    <property type="entry name" value="TPR"/>
    <property type="match status" value="1"/>
</dbReference>
<protein>
    <submittedName>
        <fullName evidence="2">Uncharacterized protein</fullName>
    </submittedName>
</protein>
<feature type="repeat" description="TPR" evidence="1">
    <location>
        <begin position="78"/>
        <end position="111"/>
    </location>
</feature>
<gene>
    <name evidence="2" type="ORF">DXH95_07850</name>
</gene>
<keyword evidence="3" id="KW-1185">Reference proteome</keyword>
<dbReference type="RefSeq" id="WP_115548812.1">
    <property type="nucleotide sequence ID" value="NZ_QRGP01000001.1"/>
</dbReference>
<dbReference type="InterPro" id="IPR011990">
    <property type="entry name" value="TPR-like_helical_dom_sf"/>
</dbReference>
<reference evidence="3" key="1">
    <citation type="submission" date="2018-08" db="EMBL/GenBank/DDBJ databases">
        <authorList>
            <person name="Kim S.-J."/>
            <person name="Jung G.-Y."/>
        </authorList>
    </citation>
    <scope>NUCLEOTIDE SEQUENCE [LARGE SCALE GENOMIC DNA]</scope>
    <source>
        <strain evidence="3">GY_G</strain>
    </source>
</reference>
<accession>A0A371BID2</accession>
<dbReference type="InterPro" id="IPR019734">
    <property type="entry name" value="TPR_rpt"/>
</dbReference>
<keyword evidence="1" id="KW-0802">TPR repeat</keyword>